<evidence type="ECO:0000313" key="5">
    <source>
        <dbReference type="Proteomes" id="UP000236893"/>
    </source>
</evidence>
<dbReference type="InterPro" id="IPR027385">
    <property type="entry name" value="Beta-barrel_OMP"/>
</dbReference>
<dbReference type="EMBL" id="PQVF01000002">
    <property type="protein sequence ID" value="POY38572.1"/>
    <property type="molecule type" value="Genomic_DNA"/>
</dbReference>
<sequence length="203" mass="23136">MKYIYKLLSLAFIVCLLSAKANAQYKYYTNFSWNTALPMSPTSDYISKYSVRGAGFEWGGFVKPRVSLSGFIGWNVFYQAKGHQTYISPEGGAVTGTPYNYINAIPIFAKASYYFKDPTSEKIAPYFGIGVGTTWQKQNTDFGLYSFYRDGWMFGLFPELGLEYSVNPISAINFNVRYNQSFETDQVDKLGYLGFNIGFVYRY</sequence>
<proteinExistence type="predicted"/>
<evidence type="ECO:0000259" key="3">
    <source>
        <dbReference type="Pfam" id="PF13505"/>
    </source>
</evidence>
<gene>
    <name evidence="4" type="ORF">C3K47_04030</name>
</gene>
<feature type="signal peptide" evidence="2">
    <location>
        <begin position="1"/>
        <end position="23"/>
    </location>
</feature>
<dbReference type="InterPro" id="IPR011250">
    <property type="entry name" value="OMP/PagP_B-barrel"/>
</dbReference>
<feature type="domain" description="Outer membrane protein beta-barrel" evidence="3">
    <location>
        <begin position="10"/>
        <end position="202"/>
    </location>
</feature>
<organism evidence="4 5">
    <name type="scientific">Solitalea longa</name>
    <dbReference type="NCBI Taxonomy" id="2079460"/>
    <lineage>
        <taxon>Bacteria</taxon>
        <taxon>Pseudomonadati</taxon>
        <taxon>Bacteroidota</taxon>
        <taxon>Sphingobacteriia</taxon>
        <taxon>Sphingobacteriales</taxon>
        <taxon>Sphingobacteriaceae</taxon>
        <taxon>Solitalea</taxon>
    </lineage>
</organism>
<dbReference type="Gene3D" id="2.40.160.20">
    <property type="match status" value="1"/>
</dbReference>
<evidence type="ECO:0000256" key="1">
    <source>
        <dbReference type="ARBA" id="ARBA00022729"/>
    </source>
</evidence>
<comment type="caution">
    <text evidence="4">The sequence shown here is derived from an EMBL/GenBank/DDBJ whole genome shotgun (WGS) entry which is preliminary data.</text>
</comment>
<dbReference type="AlphaFoldDB" id="A0A2S5A888"/>
<name>A0A2S5A888_9SPHI</name>
<protein>
    <recommendedName>
        <fullName evidence="3">Outer membrane protein beta-barrel domain-containing protein</fullName>
    </recommendedName>
</protein>
<dbReference type="OrthoDB" id="1094316at2"/>
<dbReference type="Pfam" id="PF13505">
    <property type="entry name" value="OMP_b-brl"/>
    <property type="match status" value="1"/>
</dbReference>
<evidence type="ECO:0000313" key="4">
    <source>
        <dbReference type="EMBL" id="POY38572.1"/>
    </source>
</evidence>
<keyword evidence="1 2" id="KW-0732">Signal</keyword>
<keyword evidence="5" id="KW-1185">Reference proteome</keyword>
<feature type="chain" id="PRO_5015682749" description="Outer membrane protein beta-barrel domain-containing protein" evidence="2">
    <location>
        <begin position="24"/>
        <end position="203"/>
    </location>
</feature>
<reference evidence="4 5" key="1">
    <citation type="submission" date="2018-01" db="EMBL/GenBank/DDBJ databases">
        <authorList>
            <person name="Gaut B.S."/>
            <person name="Morton B.R."/>
            <person name="Clegg M.T."/>
            <person name="Duvall M.R."/>
        </authorList>
    </citation>
    <scope>NUCLEOTIDE SEQUENCE [LARGE SCALE GENOMIC DNA]</scope>
    <source>
        <strain evidence="4 5">HR-AV</strain>
    </source>
</reference>
<evidence type="ECO:0000256" key="2">
    <source>
        <dbReference type="SAM" id="SignalP"/>
    </source>
</evidence>
<accession>A0A2S5A888</accession>
<dbReference type="Proteomes" id="UP000236893">
    <property type="component" value="Unassembled WGS sequence"/>
</dbReference>
<dbReference type="RefSeq" id="WP_103787829.1">
    <property type="nucleotide sequence ID" value="NZ_PQVF01000002.1"/>
</dbReference>
<dbReference type="SUPFAM" id="SSF56925">
    <property type="entry name" value="OMPA-like"/>
    <property type="match status" value="1"/>
</dbReference>